<gene>
    <name evidence="2" type="ORF">BXY66_2656</name>
</gene>
<evidence type="ECO:0000259" key="1">
    <source>
        <dbReference type="Pfam" id="PF03372"/>
    </source>
</evidence>
<comment type="caution">
    <text evidence="2">The sequence shown here is derived from an EMBL/GenBank/DDBJ whole genome shotgun (WGS) entry which is preliminary data.</text>
</comment>
<dbReference type="GO" id="GO:0004519">
    <property type="term" value="F:endonuclease activity"/>
    <property type="evidence" value="ECO:0007669"/>
    <property type="project" value="UniProtKB-KW"/>
</dbReference>
<keyword evidence="2" id="KW-0269">Exonuclease</keyword>
<keyword evidence="2" id="KW-0540">Nuclease</keyword>
<accession>A0A4R1NCH5</accession>
<organism evidence="2 3">
    <name type="scientific">Shimia isoporae</name>
    <dbReference type="NCBI Taxonomy" id="647720"/>
    <lineage>
        <taxon>Bacteria</taxon>
        <taxon>Pseudomonadati</taxon>
        <taxon>Pseudomonadota</taxon>
        <taxon>Alphaproteobacteria</taxon>
        <taxon>Rhodobacterales</taxon>
        <taxon>Roseobacteraceae</taxon>
    </lineage>
</organism>
<dbReference type="InterPro" id="IPR005135">
    <property type="entry name" value="Endo/exonuclease/phosphatase"/>
</dbReference>
<keyword evidence="2" id="KW-0378">Hydrolase</keyword>
<dbReference type="InterPro" id="IPR036691">
    <property type="entry name" value="Endo/exonu/phosph_ase_sf"/>
</dbReference>
<name>A0A4R1NCH5_9RHOB</name>
<sequence length="337" mass="36770">MFWAAASVAADRIRIATFDVEMSRRGPGVLLRDLTRGDDQARAVAQVIAHRAPDILVLQGLDYDADLLALAALRDVIADLGLTYKHLFALPPNTGVRTGLDMDGDGRLGTAADAQGYGRFRGADGMAVLSRWPFLAAEAQNFSDLLWRDLPDAQMPHVNGAPFPSREAQAVQRLSSVGHWVLPIAHPDGELTLLTFAAGPPVFDGPEDRNGLRNADEIRFWQVYLDEAFGPVPKNRFVIVGNANLDPRNGDGRRQTIAALISDPRVQDPLVDAGPTVDWAEPKPGDLRVSYVLPSRDLRVHAAGIFWPRVGAQGHELLSFGGVEASRHKLVWIDISF</sequence>
<reference evidence="2 3" key="1">
    <citation type="submission" date="2019-03" db="EMBL/GenBank/DDBJ databases">
        <title>Genomic Encyclopedia of Archaeal and Bacterial Type Strains, Phase II (KMG-II): from individual species to whole genera.</title>
        <authorList>
            <person name="Goeker M."/>
        </authorList>
    </citation>
    <scope>NUCLEOTIDE SEQUENCE [LARGE SCALE GENOMIC DNA]</scope>
    <source>
        <strain evidence="2 3">DSM 26433</strain>
    </source>
</reference>
<keyword evidence="2" id="KW-0255">Endonuclease</keyword>
<dbReference type="EMBL" id="SMGR01000002">
    <property type="protein sequence ID" value="TCL01343.1"/>
    <property type="molecule type" value="Genomic_DNA"/>
</dbReference>
<keyword evidence="3" id="KW-1185">Reference proteome</keyword>
<dbReference type="AlphaFoldDB" id="A0A4R1NCH5"/>
<protein>
    <submittedName>
        <fullName evidence="2">Endonuclease/exonuclease/phosphatase family protein</fullName>
    </submittedName>
</protein>
<feature type="domain" description="Endonuclease/exonuclease/phosphatase" evidence="1">
    <location>
        <begin position="31"/>
        <end position="311"/>
    </location>
</feature>
<dbReference type="Pfam" id="PF03372">
    <property type="entry name" value="Exo_endo_phos"/>
    <property type="match status" value="1"/>
</dbReference>
<dbReference type="GO" id="GO:0004527">
    <property type="term" value="F:exonuclease activity"/>
    <property type="evidence" value="ECO:0007669"/>
    <property type="project" value="UniProtKB-KW"/>
</dbReference>
<proteinExistence type="predicted"/>
<dbReference type="SUPFAM" id="SSF56219">
    <property type="entry name" value="DNase I-like"/>
    <property type="match status" value="1"/>
</dbReference>
<evidence type="ECO:0000313" key="2">
    <source>
        <dbReference type="EMBL" id="TCL01343.1"/>
    </source>
</evidence>
<dbReference type="Gene3D" id="3.60.10.10">
    <property type="entry name" value="Endonuclease/exonuclease/phosphatase"/>
    <property type="match status" value="1"/>
</dbReference>
<evidence type="ECO:0000313" key="3">
    <source>
        <dbReference type="Proteomes" id="UP000295673"/>
    </source>
</evidence>
<dbReference type="Proteomes" id="UP000295673">
    <property type="component" value="Unassembled WGS sequence"/>
</dbReference>